<dbReference type="Proteomes" id="UP001451303">
    <property type="component" value="Unassembled WGS sequence"/>
</dbReference>
<name>A0ABR3DH93_NEUIN</name>
<accession>A0ABR3DH93</accession>
<evidence type="ECO:0000313" key="3">
    <source>
        <dbReference type="EMBL" id="KAL0471258.1"/>
    </source>
</evidence>
<gene>
    <name evidence="3" type="ORF">QR685DRAFT_525896</name>
</gene>
<feature type="region of interest" description="Disordered" evidence="1">
    <location>
        <begin position="58"/>
        <end position="101"/>
    </location>
</feature>
<sequence>MVWYSTVVVVIQIMVLLSTHGENLVVVFCWFGEVGVRRFVESEALSYDRREDLTRGGVAEDDHVRGPRMRSWRKERRNGGTTASTTVLGGGSGYGSPDRWGLVSTNDKRKCGQQCE</sequence>
<organism evidence="3 4">
    <name type="scientific">Neurospora intermedia</name>
    <dbReference type="NCBI Taxonomy" id="5142"/>
    <lineage>
        <taxon>Eukaryota</taxon>
        <taxon>Fungi</taxon>
        <taxon>Dikarya</taxon>
        <taxon>Ascomycota</taxon>
        <taxon>Pezizomycotina</taxon>
        <taxon>Sordariomycetes</taxon>
        <taxon>Sordariomycetidae</taxon>
        <taxon>Sordariales</taxon>
        <taxon>Sordariaceae</taxon>
        <taxon>Neurospora</taxon>
    </lineage>
</organism>
<dbReference type="EMBL" id="JAVLET010000004">
    <property type="protein sequence ID" value="KAL0471258.1"/>
    <property type="molecule type" value="Genomic_DNA"/>
</dbReference>
<proteinExistence type="predicted"/>
<evidence type="ECO:0008006" key="5">
    <source>
        <dbReference type="Google" id="ProtNLM"/>
    </source>
</evidence>
<evidence type="ECO:0000313" key="4">
    <source>
        <dbReference type="Proteomes" id="UP001451303"/>
    </source>
</evidence>
<evidence type="ECO:0000256" key="1">
    <source>
        <dbReference type="SAM" id="MobiDB-lite"/>
    </source>
</evidence>
<comment type="caution">
    <text evidence="3">The sequence shown here is derived from an EMBL/GenBank/DDBJ whole genome shotgun (WGS) entry which is preliminary data.</text>
</comment>
<keyword evidence="2" id="KW-0732">Signal</keyword>
<keyword evidence="4" id="KW-1185">Reference proteome</keyword>
<reference evidence="3 4" key="1">
    <citation type="submission" date="2023-09" db="EMBL/GenBank/DDBJ databases">
        <title>Multi-omics analysis of a traditional fermented food reveals byproduct-associated fungal strains for waste-to-food upcycling.</title>
        <authorList>
            <consortium name="Lawrence Berkeley National Laboratory"/>
            <person name="Rekdal V.M."/>
            <person name="Villalobos-Escobedo J.M."/>
            <person name="Rodriguez-Valeron N."/>
            <person name="Garcia M.O."/>
            <person name="Vasquez D.P."/>
            <person name="Damayanti I."/>
            <person name="Sorensen P.M."/>
            <person name="Baidoo E.E."/>
            <person name="De Carvalho A.C."/>
            <person name="Riley R."/>
            <person name="Lipzen A."/>
            <person name="He G."/>
            <person name="Yan M."/>
            <person name="Haridas S."/>
            <person name="Daum C."/>
            <person name="Yoshinaga Y."/>
            <person name="Ng V."/>
            <person name="Grigoriev I.V."/>
            <person name="Munk R."/>
            <person name="Nuraida L."/>
            <person name="Wijaya C.H."/>
            <person name="Morales P.-C."/>
            <person name="Keasling J.D."/>
        </authorList>
    </citation>
    <scope>NUCLEOTIDE SEQUENCE [LARGE SCALE GENOMIC DNA]</scope>
    <source>
        <strain evidence="3 4">FGSC 2613</strain>
    </source>
</reference>
<evidence type="ECO:0000256" key="2">
    <source>
        <dbReference type="SAM" id="SignalP"/>
    </source>
</evidence>
<feature type="signal peptide" evidence="2">
    <location>
        <begin position="1"/>
        <end position="21"/>
    </location>
</feature>
<protein>
    <recommendedName>
        <fullName evidence="5">Secreted protein</fullName>
    </recommendedName>
</protein>
<feature type="compositionally biased region" description="Basic residues" evidence="1">
    <location>
        <begin position="66"/>
        <end position="76"/>
    </location>
</feature>
<feature type="chain" id="PRO_5045909545" description="Secreted protein" evidence="2">
    <location>
        <begin position="22"/>
        <end position="116"/>
    </location>
</feature>